<organism evidence="1">
    <name type="scientific">marine sediment metagenome</name>
    <dbReference type="NCBI Taxonomy" id="412755"/>
    <lineage>
        <taxon>unclassified sequences</taxon>
        <taxon>metagenomes</taxon>
        <taxon>ecological metagenomes</taxon>
    </lineage>
</organism>
<dbReference type="EMBL" id="LAZR01000354">
    <property type="protein sequence ID" value="KKN72821.1"/>
    <property type="molecule type" value="Genomic_DNA"/>
</dbReference>
<sequence>MNLKNKTNKELWDILKIIDIQESPMIITRYDIHKKIIRREKDNDTRRETNQMGKR</sequence>
<accession>A0A0F9VH49</accession>
<comment type="caution">
    <text evidence="1">The sequence shown here is derived from an EMBL/GenBank/DDBJ whole genome shotgun (WGS) entry which is preliminary data.</text>
</comment>
<gene>
    <name evidence="1" type="ORF">LCGC14_0406760</name>
</gene>
<dbReference type="AlphaFoldDB" id="A0A0F9VH49"/>
<name>A0A0F9VH49_9ZZZZ</name>
<evidence type="ECO:0000313" key="1">
    <source>
        <dbReference type="EMBL" id="KKN72821.1"/>
    </source>
</evidence>
<protein>
    <submittedName>
        <fullName evidence="1">Uncharacterized protein</fullName>
    </submittedName>
</protein>
<reference evidence="1" key="1">
    <citation type="journal article" date="2015" name="Nature">
        <title>Complex archaea that bridge the gap between prokaryotes and eukaryotes.</title>
        <authorList>
            <person name="Spang A."/>
            <person name="Saw J.H."/>
            <person name="Jorgensen S.L."/>
            <person name="Zaremba-Niedzwiedzka K."/>
            <person name="Martijn J."/>
            <person name="Lind A.E."/>
            <person name="van Eijk R."/>
            <person name="Schleper C."/>
            <person name="Guy L."/>
            <person name="Ettema T.J."/>
        </authorList>
    </citation>
    <scope>NUCLEOTIDE SEQUENCE</scope>
</reference>
<proteinExistence type="predicted"/>